<dbReference type="Gramene" id="Pp3c27_4700V3.2">
    <property type="protein sequence ID" value="Pp3c27_4700V3.2"/>
    <property type="gene ID" value="Pp3c27_4700"/>
</dbReference>
<dbReference type="PROSITE" id="PS50011">
    <property type="entry name" value="PROTEIN_KINASE_DOM"/>
    <property type="match status" value="1"/>
</dbReference>
<dbReference type="PaxDb" id="3218-PP1S54_14V6.1"/>
<reference evidence="3 5" key="1">
    <citation type="journal article" date="2008" name="Science">
        <title>The Physcomitrella genome reveals evolutionary insights into the conquest of land by plants.</title>
        <authorList>
            <person name="Rensing S."/>
            <person name="Lang D."/>
            <person name="Zimmer A."/>
            <person name="Terry A."/>
            <person name="Salamov A."/>
            <person name="Shapiro H."/>
            <person name="Nishiyama T."/>
            <person name="Perroud P.-F."/>
            <person name="Lindquist E."/>
            <person name="Kamisugi Y."/>
            <person name="Tanahashi T."/>
            <person name="Sakakibara K."/>
            <person name="Fujita T."/>
            <person name="Oishi K."/>
            <person name="Shin-I T."/>
            <person name="Kuroki Y."/>
            <person name="Toyoda A."/>
            <person name="Suzuki Y."/>
            <person name="Hashimoto A."/>
            <person name="Yamaguchi K."/>
            <person name="Sugano A."/>
            <person name="Kohara Y."/>
            <person name="Fujiyama A."/>
            <person name="Anterola A."/>
            <person name="Aoki S."/>
            <person name="Ashton N."/>
            <person name="Barbazuk W.B."/>
            <person name="Barker E."/>
            <person name="Bennetzen J."/>
            <person name="Bezanilla M."/>
            <person name="Blankenship R."/>
            <person name="Cho S.H."/>
            <person name="Dutcher S."/>
            <person name="Estelle M."/>
            <person name="Fawcett J.A."/>
            <person name="Gundlach H."/>
            <person name="Hanada K."/>
            <person name="Heyl A."/>
            <person name="Hicks K.A."/>
            <person name="Hugh J."/>
            <person name="Lohr M."/>
            <person name="Mayer K."/>
            <person name="Melkozernov A."/>
            <person name="Murata T."/>
            <person name="Nelson D."/>
            <person name="Pils B."/>
            <person name="Prigge M."/>
            <person name="Reiss B."/>
            <person name="Renner T."/>
            <person name="Rombauts S."/>
            <person name="Rushton P."/>
            <person name="Sanderfoot A."/>
            <person name="Schween G."/>
            <person name="Shiu S.-H."/>
            <person name="Stueber K."/>
            <person name="Theodoulou F.L."/>
            <person name="Tu H."/>
            <person name="Van de Peer Y."/>
            <person name="Verrier P.J."/>
            <person name="Waters E."/>
            <person name="Wood A."/>
            <person name="Yang L."/>
            <person name="Cove D."/>
            <person name="Cuming A."/>
            <person name="Hasebe M."/>
            <person name="Lucas S."/>
            <person name="Mishler D.B."/>
            <person name="Reski R."/>
            <person name="Grigoriev I."/>
            <person name="Quatrano R.S."/>
            <person name="Boore J.L."/>
        </authorList>
    </citation>
    <scope>NUCLEOTIDE SEQUENCE [LARGE SCALE GENOMIC DNA]</scope>
    <source>
        <strain evidence="4 5">cv. Gransden 2004</strain>
    </source>
</reference>
<dbReference type="Gramene" id="Pp3c27_4700V3.3">
    <property type="protein sequence ID" value="Pp3c27_4700V3.3"/>
    <property type="gene ID" value="Pp3c27_4700"/>
</dbReference>
<dbReference type="InterPro" id="IPR044095">
    <property type="entry name" value="ADCK2_dom"/>
</dbReference>
<organism evidence="3">
    <name type="scientific">Physcomitrium patens</name>
    <name type="common">Spreading-leaved earth moss</name>
    <name type="synonym">Physcomitrella patens</name>
    <dbReference type="NCBI Taxonomy" id="3218"/>
    <lineage>
        <taxon>Eukaryota</taxon>
        <taxon>Viridiplantae</taxon>
        <taxon>Streptophyta</taxon>
        <taxon>Embryophyta</taxon>
        <taxon>Bryophyta</taxon>
        <taxon>Bryophytina</taxon>
        <taxon>Bryopsida</taxon>
        <taxon>Funariidae</taxon>
        <taxon>Funariales</taxon>
        <taxon>Funariaceae</taxon>
        <taxon>Physcomitrium</taxon>
    </lineage>
</organism>
<evidence type="ECO:0000256" key="1">
    <source>
        <dbReference type="SAM" id="Phobius"/>
    </source>
</evidence>
<keyword evidence="5" id="KW-1185">Reference proteome</keyword>
<evidence type="ECO:0000313" key="5">
    <source>
        <dbReference type="Proteomes" id="UP000006727"/>
    </source>
</evidence>
<dbReference type="RefSeq" id="XP_024367566.1">
    <property type="nucleotide sequence ID" value="XM_024511798.2"/>
</dbReference>
<dbReference type="InterPro" id="IPR011009">
    <property type="entry name" value="Kinase-like_dom_sf"/>
</dbReference>
<dbReference type="STRING" id="3218.A0A2K1IAQ0"/>
<dbReference type="GO" id="GO:0005524">
    <property type="term" value="F:ATP binding"/>
    <property type="evidence" value="ECO:0007669"/>
    <property type="project" value="InterPro"/>
</dbReference>
<dbReference type="Pfam" id="PF03109">
    <property type="entry name" value="ABC1"/>
    <property type="match status" value="1"/>
</dbReference>
<evidence type="ECO:0000313" key="3">
    <source>
        <dbReference type="EMBL" id="PNR26350.1"/>
    </source>
</evidence>
<dbReference type="EnsemblPlants" id="Pp3c27_4700V3.1">
    <property type="protein sequence ID" value="Pp3c27_4700V3.1"/>
    <property type="gene ID" value="Pp3c27_4700"/>
</dbReference>
<feature type="domain" description="Protein kinase" evidence="2">
    <location>
        <begin position="302"/>
        <end position="633"/>
    </location>
</feature>
<dbReference type="AlphaFoldDB" id="A0A2K1IAQ0"/>
<evidence type="ECO:0000313" key="4">
    <source>
        <dbReference type="EnsemblPlants" id="Pp3c27_4700V3.1"/>
    </source>
</evidence>
<reference evidence="3 5" key="2">
    <citation type="journal article" date="2018" name="Plant J.">
        <title>The Physcomitrella patens chromosome-scale assembly reveals moss genome structure and evolution.</title>
        <authorList>
            <person name="Lang D."/>
            <person name="Ullrich K.K."/>
            <person name="Murat F."/>
            <person name="Fuchs J."/>
            <person name="Jenkins J."/>
            <person name="Haas F.B."/>
            <person name="Piednoel M."/>
            <person name="Gundlach H."/>
            <person name="Van Bel M."/>
            <person name="Meyberg R."/>
            <person name="Vives C."/>
            <person name="Morata J."/>
            <person name="Symeonidi A."/>
            <person name="Hiss M."/>
            <person name="Muchero W."/>
            <person name="Kamisugi Y."/>
            <person name="Saleh O."/>
            <person name="Blanc G."/>
            <person name="Decker E.L."/>
            <person name="van Gessel N."/>
            <person name="Grimwood J."/>
            <person name="Hayes R.D."/>
            <person name="Graham S.W."/>
            <person name="Gunter L.E."/>
            <person name="McDaniel S.F."/>
            <person name="Hoernstein S.N.W."/>
            <person name="Larsson A."/>
            <person name="Li F.W."/>
            <person name="Perroud P.F."/>
            <person name="Phillips J."/>
            <person name="Ranjan P."/>
            <person name="Rokshar D.S."/>
            <person name="Rothfels C.J."/>
            <person name="Schneider L."/>
            <person name="Shu S."/>
            <person name="Stevenson D.W."/>
            <person name="Thummler F."/>
            <person name="Tillich M."/>
            <person name="Villarreal Aguilar J.C."/>
            <person name="Widiez T."/>
            <person name="Wong G.K."/>
            <person name="Wymore A."/>
            <person name="Zhang Y."/>
            <person name="Zimmer A.D."/>
            <person name="Quatrano R.S."/>
            <person name="Mayer K.F.X."/>
            <person name="Goodstein D."/>
            <person name="Casacuberta J.M."/>
            <person name="Vandepoele K."/>
            <person name="Reski R."/>
            <person name="Cuming A.C."/>
            <person name="Tuskan G.A."/>
            <person name="Maumus F."/>
            <person name="Salse J."/>
            <person name="Schmutz J."/>
            <person name="Rensing S.A."/>
        </authorList>
    </citation>
    <scope>NUCLEOTIDE SEQUENCE [LARGE SCALE GENOMIC DNA]</scope>
    <source>
        <strain evidence="4 5">cv. Gransden 2004</strain>
    </source>
</reference>
<dbReference type="RefSeq" id="XP_024367567.1">
    <property type="nucleotide sequence ID" value="XM_024511799.2"/>
</dbReference>
<dbReference type="EnsemblPlants" id="Pp3c27_4700V3.2">
    <property type="protein sequence ID" value="Pp3c27_4700V3.2"/>
    <property type="gene ID" value="Pp3c27_4700"/>
</dbReference>
<dbReference type="PANTHER" id="PTHR45890">
    <property type="entry name" value="AARF DOMAIN CONTAINING KINASE 2 (PREDICTED)"/>
    <property type="match status" value="1"/>
</dbReference>
<dbReference type="PANTHER" id="PTHR45890:SF20">
    <property type="entry name" value="PROTEIN KINASE DOMAIN-CONTAINING PROTEIN"/>
    <property type="match status" value="1"/>
</dbReference>
<dbReference type="InterPro" id="IPR000719">
    <property type="entry name" value="Prot_kinase_dom"/>
</dbReference>
<keyword evidence="1" id="KW-1133">Transmembrane helix</keyword>
<reference evidence="4" key="3">
    <citation type="submission" date="2020-12" db="UniProtKB">
        <authorList>
            <consortium name="EnsemblPlants"/>
        </authorList>
    </citation>
    <scope>IDENTIFICATION</scope>
</reference>
<protein>
    <recommendedName>
        <fullName evidence="2">Protein kinase domain-containing protein</fullName>
    </recommendedName>
</protein>
<dbReference type="EMBL" id="ABEU02000027">
    <property type="protein sequence ID" value="PNR26350.1"/>
    <property type="molecule type" value="Genomic_DNA"/>
</dbReference>
<dbReference type="GO" id="GO:0004672">
    <property type="term" value="F:protein kinase activity"/>
    <property type="evidence" value="ECO:0007669"/>
    <property type="project" value="InterPro"/>
</dbReference>
<accession>A0A2K1IAQ0</accession>
<sequence length="633" mass="71461">MRILPVFKLDQILRSSRSRDRGRSGFDDVAGAFLRSFWSVNYRKKLPDSNGRAYSLVSDAYAGCAQAQAWVTFSVSRRKIFGTVAGTNPSQVMRQEGSWSMFQAWKLWRSNILYRGSRESSYRECHPSIYWRPAIFVSLADRKGQVFLQSLALFVAGAWYQQYKAPSAAEQLHGNWELTSQTHDSSIVSVIKETVEAVLLWCRVVFLVALFTPALLVGAFVSDADGPLRRFWLHILLRSLEAAGPAFIKWGQWASTRPDIFPADICDELSRLHMQAPKHTFAETKKILLKAFRVPIEALFEEFEEEPVASGSIAQIYRAILRKPLGNGPPLVVAVKVRHPKVHELMQKDFVIIRHLAALSTVLPGLKHLQLDKTVQHFAAFMTKQVDLTLEAAHLQRFIYNFRKSKDVSFPTPIYPLVHPTVLVETYEEGLSVAKYVNSGPLTKIHSRLAYIGSSCLLKMMLQDNFIHGDLHPGNIFVRFVNNIPKVVLLDVGMTAELNAHSRAVMLGLFKAIAAKNGRDVAHYTLQFSEDQTCPDPEAFKKAVDDKFNEYLSIRGTAKNTGECMTELFDQVRQHRVNMDGDVCTVMVTTLILEGWQRKLDPDLDLFKMMGELLSEAEDAVPFYYTISAIAAP</sequence>
<dbReference type="SUPFAM" id="SSF56112">
    <property type="entry name" value="Protein kinase-like (PK-like)"/>
    <property type="match status" value="1"/>
</dbReference>
<feature type="transmembrane region" description="Helical" evidence="1">
    <location>
        <begin position="198"/>
        <end position="221"/>
    </location>
</feature>
<dbReference type="InterPro" id="IPR052402">
    <property type="entry name" value="ADCK_kinase"/>
</dbReference>
<dbReference type="GeneID" id="112278391"/>
<keyword evidence="1" id="KW-0812">Transmembrane</keyword>
<dbReference type="InterPro" id="IPR004147">
    <property type="entry name" value="ABC1_dom"/>
</dbReference>
<evidence type="ECO:0000259" key="2">
    <source>
        <dbReference type="PROSITE" id="PS50011"/>
    </source>
</evidence>
<dbReference type="EnsemblPlants" id="Pp3c27_4700V3.3">
    <property type="protein sequence ID" value="Pp3c27_4700V3.3"/>
    <property type="gene ID" value="Pp3c27_4700"/>
</dbReference>
<keyword evidence="1" id="KW-0472">Membrane</keyword>
<proteinExistence type="predicted"/>
<dbReference type="Gramene" id="Pp3c27_4700V3.1">
    <property type="protein sequence ID" value="Pp3c27_4700V3.1"/>
    <property type="gene ID" value="Pp3c27_4700"/>
</dbReference>
<dbReference type="CDD" id="cd13971">
    <property type="entry name" value="ADCK2-like"/>
    <property type="match status" value="1"/>
</dbReference>
<dbReference type="KEGG" id="ppp:112278391"/>
<dbReference type="Proteomes" id="UP000006727">
    <property type="component" value="Chromosome 27"/>
</dbReference>
<name>A0A2K1IAQ0_PHYPA</name>
<gene>
    <name evidence="4" type="primary">LOC112278391</name>
    <name evidence="3" type="ORF">PHYPA_030925</name>
</gene>
<dbReference type="OrthoDB" id="1290869at2759"/>